<dbReference type="InterPro" id="IPR020605">
    <property type="entry name" value="Octanoyltransferase_CS"/>
</dbReference>
<evidence type="ECO:0000256" key="4">
    <source>
        <dbReference type="ARBA" id="ARBA00024732"/>
    </source>
</evidence>
<dbReference type="InterPro" id="IPR004143">
    <property type="entry name" value="BPL_LPL_catalytic"/>
</dbReference>
<sequence length="215" mass="24467">MGDLKILNLGLRNYKEVWDLQKELHSKRVAEEIPDTLILVEHNPVVTLGRSGKDENIKVSSKFLQEKKIELYHIERGGDVTFHGPGQLVGYPVFNIKKGLAGIRPFIEKIEDAIIATLGDFKISAEKKEKMIGVWVGEKKICSIGVAIKRWVSFHGFALNVNNDLKYFDLINPCGFKDIKMTSMQEILNYMVEMDRVKKAVIENFAVIFGFNIIQ</sequence>
<dbReference type="GO" id="GO:0009249">
    <property type="term" value="P:protein lipoylation"/>
    <property type="evidence" value="ECO:0007669"/>
    <property type="project" value="InterPro"/>
</dbReference>
<comment type="miscellaneous">
    <text evidence="5">In the reaction, the free carboxyl group of octanoic acid is attached via an amide linkage to the epsilon-amino group of a specific lysine residue of lipoyl domains of lipoate-dependent enzymes.</text>
</comment>
<dbReference type="CDD" id="cd16444">
    <property type="entry name" value="LipB"/>
    <property type="match status" value="1"/>
</dbReference>
<dbReference type="AlphaFoldDB" id="A0A7C6ELB7"/>
<dbReference type="SUPFAM" id="SSF55681">
    <property type="entry name" value="Class II aaRS and biotin synthetases"/>
    <property type="match status" value="1"/>
</dbReference>
<dbReference type="InterPro" id="IPR045864">
    <property type="entry name" value="aa-tRNA-synth_II/BPL/LPL"/>
</dbReference>
<dbReference type="NCBIfam" id="NF010925">
    <property type="entry name" value="PRK14345.1"/>
    <property type="match status" value="1"/>
</dbReference>
<evidence type="ECO:0000256" key="1">
    <source>
        <dbReference type="ARBA" id="ARBA00004821"/>
    </source>
</evidence>
<comment type="subcellular location">
    <subcellularLocation>
        <location evidence="5">Cytoplasm</location>
    </subcellularLocation>
</comment>
<dbReference type="EC" id="2.3.1.181" evidence="5 6"/>
<evidence type="ECO:0000256" key="6">
    <source>
        <dbReference type="PIRNR" id="PIRNR016262"/>
    </source>
</evidence>
<keyword evidence="2 5" id="KW-0808">Transferase</keyword>
<feature type="binding site" evidence="5 8">
    <location>
        <begin position="76"/>
        <end position="83"/>
    </location>
    <ligand>
        <name>substrate</name>
    </ligand>
</feature>
<name>A0A7C6ELB7_UNCW3</name>
<dbReference type="PIRSF" id="PIRSF016262">
    <property type="entry name" value="LPLase"/>
    <property type="match status" value="1"/>
</dbReference>
<protein>
    <recommendedName>
        <fullName evidence="5 6">Octanoyltransferase</fullName>
        <ecNumber evidence="5 6">2.3.1.181</ecNumber>
    </recommendedName>
    <alternativeName>
        <fullName evidence="5">Lipoate-protein ligase B</fullName>
    </alternativeName>
    <alternativeName>
        <fullName evidence="5">Lipoyl/octanoyl transferase</fullName>
    </alternativeName>
    <alternativeName>
        <fullName evidence="5">Octanoyl-[acyl-carrier-protein]-protein N-octanoyltransferase</fullName>
    </alternativeName>
</protein>
<evidence type="ECO:0000313" key="11">
    <source>
        <dbReference type="EMBL" id="HHS63528.1"/>
    </source>
</evidence>
<dbReference type="EMBL" id="DTHJ01000170">
    <property type="protein sequence ID" value="HHS63528.1"/>
    <property type="molecule type" value="Genomic_DNA"/>
</dbReference>
<feature type="binding site" evidence="5 8">
    <location>
        <begin position="143"/>
        <end position="145"/>
    </location>
    <ligand>
        <name>substrate</name>
    </ligand>
</feature>
<feature type="domain" description="BPL/LPL catalytic" evidence="10">
    <location>
        <begin position="31"/>
        <end position="213"/>
    </location>
</feature>
<comment type="caution">
    <text evidence="11">The sequence shown here is derived from an EMBL/GenBank/DDBJ whole genome shotgun (WGS) entry which is preliminary data.</text>
</comment>
<gene>
    <name evidence="5 11" type="primary">lipB</name>
    <name evidence="11" type="ORF">ENV70_07985</name>
</gene>
<comment type="pathway">
    <text evidence="1 5 6">Protein modification; protein lipoylation via endogenous pathway; protein N(6)-(lipoyl)lysine from octanoyl-[acyl-carrier-protein]: step 1/2.</text>
</comment>
<dbReference type="NCBIfam" id="TIGR00214">
    <property type="entry name" value="lipB"/>
    <property type="match status" value="1"/>
</dbReference>
<accession>A0A7C6ELB7</accession>
<comment type="function">
    <text evidence="4 5 6">Catalyzes the transfer of endogenously produced octanoic acid from octanoyl-acyl-carrier-protein onto the lipoyl domains of lipoate-dependent enzymes. Lipoyl-ACP can also act as a substrate although octanoyl-ACP is likely to be the physiological substrate.</text>
</comment>
<dbReference type="InterPro" id="IPR000544">
    <property type="entry name" value="Octanoyltransferase"/>
</dbReference>
<feature type="active site" description="Acyl-thioester intermediate" evidence="5 7">
    <location>
        <position position="174"/>
    </location>
</feature>
<dbReference type="Pfam" id="PF21948">
    <property type="entry name" value="LplA-B_cat"/>
    <property type="match status" value="1"/>
</dbReference>
<dbReference type="Gene3D" id="3.30.930.10">
    <property type="entry name" value="Bira Bifunctional Protein, Domain 2"/>
    <property type="match status" value="1"/>
</dbReference>
<evidence type="ECO:0000256" key="5">
    <source>
        <dbReference type="HAMAP-Rule" id="MF_00013"/>
    </source>
</evidence>
<evidence type="ECO:0000256" key="9">
    <source>
        <dbReference type="PIRSR" id="PIRSR016262-3"/>
    </source>
</evidence>
<evidence type="ECO:0000256" key="8">
    <source>
        <dbReference type="PIRSR" id="PIRSR016262-2"/>
    </source>
</evidence>
<evidence type="ECO:0000256" key="3">
    <source>
        <dbReference type="ARBA" id="ARBA00023315"/>
    </source>
</evidence>
<keyword evidence="5" id="KW-0963">Cytoplasm</keyword>
<evidence type="ECO:0000256" key="7">
    <source>
        <dbReference type="PIRSR" id="PIRSR016262-1"/>
    </source>
</evidence>
<comment type="similarity">
    <text evidence="5 6">Belongs to the LipB family.</text>
</comment>
<dbReference type="HAMAP" id="MF_00013">
    <property type="entry name" value="LipB"/>
    <property type="match status" value="1"/>
</dbReference>
<dbReference type="PANTHER" id="PTHR10993">
    <property type="entry name" value="OCTANOYLTRANSFERASE"/>
    <property type="match status" value="1"/>
</dbReference>
<dbReference type="UniPathway" id="UPA00538">
    <property type="reaction ID" value="UER00592"/>
</dbReference>
<dbReference type="GO" id="GO:0033819">
    <property type="term" value="F:lipoyl(octanoyl) transferase activity"/>
    <property type="evidence" value="ECO:0007669"/>
    <property type="project" value="UniProtKB-EC"/>
</dbReference>
<evidence type="ECO:0000256" key="2">
    <source>
        <dbReference type="ARBA" id="ARBA00022679"/>
    </source>
</evidence>
<dbReference type="PANTHER" id="PTHR10993:SF7">
    <property type="entry name" value="LIPOYLTRANSFERASE 2, MITOCHONDRIAL-RELATED"/>
    <property type="match status" value="1"/>
</dbReference>
<dbReference type="PROSITE" id="PS51733">
    <property type="entry name" value="BPL_LPL_CATALYTIC"/>
    <property type="match status" value="1"/>
</dbReference>
<comment type="catalytic activity">
    <reaction evidence="5 6">
        <text>octanoyl-[ACP] + L-lysyl-[protein] = N(6)-octanoyl-L-lysyl-[protein] + holo-[ACP] + H(+)</text>
        <dbReference type="Rhea" id="RHEA:17665"/>
        <dbReference type="Rhea" id="RHEA-COMP:9636"/>
        <dbReference type="Rhea" id="RHEA-COMP:9685"/>
        <dbReference type="Rhea" id="RHEA-COMP:9752"/>
        <dbReference type="Rhea" id="RHEA-COMP:9928"/>
        <dbReference type="ChEBI" id="CHEBI:15378"/>
        <dbReference type="ChEBI" id="CHEBI:29969"/>
        <dbReference type="ChEBI" id="CHEBI:64479"/>
        <dbReference type="ChEBI" id="CHEBI:78463"/>
        <dbReference type="ChEBI" id="CHEBI:78809"/>
        <dbReference type="EC" id="2.3.1.181"/>
    </reaction>
</comment>
<keyword evidence="3 5" id="KW-0012">Acyltransferase</keyword>
<feature type="site" description="Lowers pKa of active site Cys" evidence="5 9">
    <location>
        <position position="140"/>
    </location>
</feature>
<evidence type="ECO:0000259" key="10">
    <source>
        <dbReference type="PROSITE" id="PS51733"/>
    </source>
</evidence>
<dbReference type="GO" id="GO:0005737">
    <property type="term" value="C:cytoplasm"/>
    <property type="evidence" value="ECO:0007669"/>
    <property type="project" value="UniProtKB-SubCell"/>
</dbReference>
<proteinExistence type="inferred from homology"/>
<dbReference type="PROSITE" id="PS01313">
    <property type="entry name" value="LIPB"/>
    <property type="match status" value="1"/>
</dbReference>
<reference evidence="11" key="1">
    <citation type="journal article" date="2020" name="mSystems">
        <title>Genome- and Community-Level Interaction Insights into Carbon Utilization and Element Cycling Functions of Hydrothermarchaeota in Hydrothermal Sediment.</title>
        <authorList>
            <person name="Zhou Z."/>
            <person name="Liu Y."/>
            <person name="Xu W."/>
            <person name="Pan J."/>
            <person name="Luo Z.H."/>
            <person name="Li M."/>
        </authorList>
    </citation>
    <scope>NUCLEOTIDE SEQUENCE [LARGE SCALE GENOMIC DNA]</scope>
    <source>
        <strain evidence="11">SpSt-783</strain>
    </source>
</reference>
<feature type="binding site" evidence="5 8">
    <location>
        <begin position="156"/>
        <end position="158"/>
    </location>
    <ligand>
        <name>substrate</name>
    </ligand>
</feature>
<organism evidence="11">
    <name type="scientific">candidate division WOR-3 bacterium</name>
    <dbReference type="NCBI Taxonomy" id="2052148"/>
    <lineage>
        <taxon>Bacteria</taxon>
        <taxon>Bacteria division WOR-3</taxon>
    </lineage>
</organism>